<evidence type="ECO:0000313" key="2">
    <source>
        <dbReference type="Proteomes" id="UP000321816"/>
    </source>
</evidence>
<sequence>MLHGAKIFGWVSLLKLRIVFEGPADPPPAAEKACGFPVVREDLPAFFFRRRLEKSSWHWFLLLYLLDSTSGLSVLENQNEAETGGRQWKKEIGRSRRAQPELS</sequence>
<dbReference type="EMBL" id="CP144914">
    <property type="protein sequence ID" value="WWD80207.1"/>
    <property type="molecule type" value="Genomic_DNA"/>
</dbReference>
<dbReference type="RefSeq" id="WP_338485214.1">
    <property type="nucleotide sequence ID" value="NZ_CP144914.1"/>
</dbReference>
<dbReference type="Proteomes" id="UP000321816">
    <property type="component" value="Chromosome"/>
</dbReference>
<accession>A0AAJ8LV74</accession>
<protein>
    <submittedName>
        <fullName evidence="1">Uncharacterized protein</fullName>
    </submittedName>
</protein>
<dbReference type="AlphaFoldDB" id="A0AAJ8LV74"/>
<name>A0AAJ8LV74_9BACI</name>
<proteinExistence type="predicted"/>
<gene>
    <name evidence="1" type="ORF">FTX54_001155</name>
</gene>
<dbReference type="KEGG" id="ahal:FTX54_001155"/>
<evidence type="ECO:0000313" key="1">
    <source>
        <dbReference type="EMBL" id="WWD80207.1"/>
    </source>
</evidence>
<reference evidence="1 2" key="1">
    <citation type="submission" date="2024-01" db="EMBL/GenBank/DDBJ databases">
        <title>Complete Genome Sequence of Alkalicoccus halolimnae BZ-SZ-XJ29T, a Moderately Halophilic Bacterium Isolated from a Salt Lake.</title>
        <authorList>
            <person name="Zhao B."/>
        </authorList>
    </citation>
    <scope>NUCLEOTIDE SEQUENCE [LARGE SCALE GENOMIC DNA]</scope>
    <source>
        <strain evidence="1 2">BZ-SZ-XJ29</strain>
    </source>
</reference>
<keyword evidence="2" id="KW-1185">Reference proteome</keyword>
<organism evidence="1 2">
    <name type="scientific">Alkalicoccus halolimnae</name>
    <dbReference type="NCBI Taxonomy" id="1667239"/>
    <lineage>
        <taxon>Bacteria</taxon>
        <taxon>Bacillati</taxon>
        <taxon>Bacillota</taxon>
        <taxon>Bacilli</taxon>
        <taxon>Bacillales</taxon>
        <taxon>Bacillaceae</taxon>
        <taxon>Alkalicoccus</taxon>
    </lineage>
</organism>